<evidence type="ECO:0000313" key="10">
    <source>
        <dbReference type="EMBL" id="CDY42539.1"/>
    </source>
</evidence>
<dbReference type="PANTHER" id="PTHR22601">
    <property type="entry name" value="ISP4 LIKE PROTEIN"/>
    <property type="match status" value="1"/>
</dbReference>
<keyword evidence="6" id="KW-0653">Protein transport</keyword>
<dbReference type="OMA" id="THFNTSM"/>
<evidence type="ECO:0000256" key="5">
    <source>
        <dbReference type="ARBA" id="ARBA00022856"/>
    </source>
</evidence>
<feature type="transmembrane region" description="Helical" evidence="9">
    <location>
        <begin position="287"/>
        <end position="309"/>
    </location>
</feature>
<dbReference type="InterPro" id="IPR004648">
    <property type="entry name" value="Oligpept_transpt"/>
</dbReference>
<dbReference type="OrthoDB" id="9986677at2759"/>
<feature type="transmembrane region" description="Helical" evidence="9">
    <location>
        <begin position="651"/>
        <end position="669"/>
    </location>
</feature>
<accession>A0A078HZ14</accession>
<evidence type="ECO:0000256" key="2">
    <source>
        <dbReference type="ARBA" id="ARBA00005484"/>
    </source>
</evidence>
<feature type="transmembrane region" description="Helical" evidence="9">
    <location>
        <begin position="601"/>
        <end position="618"/>
    </location>
</feature>
<dbReference type="EMBL" id="LK032528">
    <property type="protein sequence ID" value="CDY42539.1"/>
    <property type="molecule type" value="Genomic_DNA"/>
</dbReference>
<keyword evidence="4 9" id="KW-0812">Transmembrane</keyword>
<dbReference type="GO" id="GO:0005886">
    <property type="term" value="C:plasma membrane"/>
    <property type="evidence" value="ECO:0000318"/>
    <property type="project" value="GO_Central"/>
</dbReference>
<dbReference type="Proteomes" id="UP000028999">
    <property type="component" value="Unassembled WGS sequence"/>
</dbReference>
<feature type="transmembrane region" description="Helical" evidence="9">
    <location>
        <begin position="676"/>
        <end position="699"/>
    </location>
</feature>
<name>A0A078HZ14_BRANA</name>
<comment type="similarity">
    <text evidence="2">Belongs to the oligopeptide OPT transporter (TC 2.A.67.1) family.</text>
</comment>
<keyword evidence="5" id="KW-0571">Peptide transport</keyword>
<gene>
    <name evidence="10" type="primary">BnaC08g10640D</name>
    <name evidence="10" type="ORF">GSBRNA2T00075002001</name>
</gene>
<organism evidence="10 11">
    <name type="scientific">Brassica napus</name>
    <name type="common">Rape</name>
    <dbReference type="NCBI Taxonomy" id="3708"/>
    <lineage>
        <taxon>Eukaryota</taxon>
        <taxon>Viridiplantae</taxon>
        <taxon>Streptophyta</taxon>
        <taxon>Embryophyta</taxon>
        <taxon>Tracheophyta</taxon>
        <taxon>Spermatophyta</taxon>
        <taxon>Magnoliopsida</taxon>
        <taxon>eudicotyledons</taxon>
        <taxon>Gunneridae</taxon>
        <taxon>Pentapetalae</taxon>
        <taxon>rosids</taxon>
        <taxon>malvids</taxon>
        <taxon>Brassicales</taxon>
        <taxon>Brassicaceae</taxon>
        <taxon>Brassiceae</taxon>
        <taxon>Brassica</taxon>
    </lineage>
</organism>
<keyword evidence="7 9" id="KW-1133">Transmembrane helix</keyword>
<dbReference type="NCBIfam" id="TIGR00727">
    <property type="entry name" value="ISP4_OPT"/>
    <property type="match status" value="1"/>
</dbReference>
<evidence type="ECO:0000256" key="8">
    <source>
        <dbReference type="ARBA" id="ARBA00023136"/>
    </source>
</evidence>
<keyword evidence="8 9" id="KW-0472">Membrane</keyword>
<evidence type="ECO:0000256" key="7">
    <source>
        <dbReference type="ARBA" id="ARBA00022989"/>
    </source>
</evidence>
<feature type="transmembrane region" description="Helical" evidence="9">
    <location>
        <begin position="212"/>
        <end position="245"/>
    </location>
</feature>
<proteinExistence type="inferred from homology"/>
<feature type="transmembrane region" description="Helical" evidence="9">
    <location>
        <begin position="149"/>
        <end position="169"/>
    </location>
</feature>
<feature type="transmembrane region" description="Helical" evidence="9">
    <location>
        <begin position="416"/>
        <end position="436"/>
    </location>
</feature>
<dbReference type="Pfam" id="PF03169">
    <property type="entry name" value="OPT"/>
    <property type="match status" value="1"/>
</dbReference>
<dbReference type="GO" id="GO:0015031">
    <property type="term" value="P:protein transport"/>
    <property type="evidence" value="ECO:0007669"/>
    <property type="project" value="UniProtKB-KW"/>
</dbReference>
<feature type="transmembrane region" description="Helical" evidence="9">
    <location>
        <begin position="41"/>
        <end position="61"/>
    </location>
</feature>
<dbReference type="STRING" id="3708.A0A078HZ14"/>
<dbReference type="NCBIfam" id="TIGR00728">
    <property type="entry name" value="OPT_sfam"/>
    <property type="match status" value="1"/>
</dbReference>
<reference evidence="10 11" key="1">
    <citation type="journal article" date="2014" name="Science">
        <title>Plant genetics. Early allopolyploid evolution in the post-Neolithic Brassica napus oilseed genome.</title>
        <authorList>
            <person name="Chalhoub B."/>
            <person name="Denoeud F."/>
            <person name="Liu S."/>
            <person name="Parkin I.A."/>
            <person name="Tang H."/>
            <person name="Wang X."/>
            <person name="Chiquet J."/>
            <person name="Belcram H."/>
            <person name="Tong C."/>
            <person name="Samans B."/>
            <person name="Correa M."/>
            <person name="Da Silva C."/>
            <person name="Just J."/>
            <person name="Falentin C."/>
            <person name="Koh C.S."/>
            <person name="Le Clainche I."/>
            <person name="Bernard M."/>
            <person name="Bento P."/>
            <person name="Noel B."/>
            <person name="Labadie K."/>
            <person name="Alberti A."/>
            <person name="Charles M."/>
            <person name="Arnaud D."/>
            <person name="Guo H."/>
            <person name="Daviaud C."/>
            <person name="Alamery S."/>
            <person name="Jabbari K."/>
            <person name="Zhao M."/>
            <person name="Edger P.P."/>
            <person name="Chelaifa H."/>
            <person name="Tack D."/>
            <person name="Lassalle G."/>
            <person name="Mestiri I."/>
            <person name="Schnel N."/>
            <person name="Le Paslier M.C."/>
            <person name="Fan G."/>
            <person name="Renault V."/>
            <person name="Bayer P.E."/>
            <person name="Golicz A.A."/>
            <person name="Manoli S."/>
            <person name="Lee T.H."/>
            <person name="Thi V.H."/>
            <person name="Chalabi S."/>
            <person name="Hu Q."/>
            <person name="Fan C."/>
            <person name="Tollenaere R."/>
            <person name="Lu Y."/>
            <person name="Battail C."/>
            <person name="Shen J."/>
            <person name="Sidebottom C.H."/>
            <person name="Wang X."/>
            <person name="Canaguier A."/>
            <person name="Chauveau A."/>
            <person name="Berard A."/>
            <person name="Deniot G."/>
            <person name="Guan M."/>
            <person name="Liu Z."/>
            <person name="Sun F."/>
            <person name="Lim Y.P."/>
            <person name="Lyons E."/>
            <person name="Town C.D."/>
            <person name="Bancroft I."/>
            <person name="Wang X."/>
            <person name="Meng J."/>
            <person name="Ma J."/>
            <person name="Pires J.C."/>
            <person name="King G.J."/>
            <person name="Brunel D."/>
            <person name="Delourme R."/>
            <person name="Renard M."/>
            <person name="Aury J.M."/>
            <person name="Adams K.L."/>
            <person name="Batley J."/>
            <person name="Snowdon R.J."/>
            <person name="Tost J."/>
            <person name="Edwards D."/>
            <person name="Zhou Y."/>
            <person name="Hua W."/>
            <person name="Sharpe A.G."/>
            <person name="Paterson A.H."/>
            <person name="Guan C."/>
            <person name="Wincker P."/>
        </authorList>
    </citation>
    <scope>NUCLEOTIDE SEQUENCE [LARGE SCALE GENOMIC DNA]</scope>
    <source>
        <strain evidence="11">cv. Darmor-bzh</strain>
    </source>
</reference>
<evidence type="ECO:0000256" key="3">
    <source>
        <dbReference type="ARBA" id="ARBA00022448"/>
    </source>
</evidence>
<feature type="transmembrane region" description="Helical" evidence="9">
    <location>
        <begin position="442"/>
        <end position="464"/>
    </location>
</feature>
<evidence type="ECO:0000256" key="9">
    <source>
        <dbReference type="SAM" id="Phobius"/>
    </source>
</evidence>
<dbReference type="AlphaFoldDB" id="A0A078HZ14"/>
<feature type="transmembrane region" description="Helical" evidence="9">
    <location>
        <begin position="257"/>
        <end position="275"/>
    </location>
</feature>
<dbReference type="Gramene" id="CDY42539">
    <property type="protein sequence ID" value="CDY42539"/>
    <property type="gene ID" value="GSBRNA2T00075002001"/>
</dbReference>
<feature type="transmembrane region" description="Helical" evidence="9">
    <location>
        <begin position="68"/>
        <end position="87"/>
    </location>
</feature>
<evidence type="ECO:0000256" key="4">
    <source>
        <dbReference type="ARBA" id="ARBA00022692"/>
    </source>
</evidence>
<sequence>MDAEKASNDNNGHVEHERCPVEEVALVVPETDDPTLPVMTFRAWFLGLSSCVLLIFLNTFFTYRTQPLTISAILMQIAVLPIGKFMARTLPTTSHRLMGCEWSLNPGPFNIKEHVIITIFANCGVAYGGGDAYSIGAITVMKAYYKQSLSFICGLFIVLTTQILGYGWAGVLRRYLVDPVDMWWPSNLAQVSLFRALHEKEHKSKGLTRMQFFLVALGASFLYYALPGYLFPILTFFSWVCWAWPNSITAQQVGSGYHGLGVGAFTLDWAGISAYHGSPLVAPWSSILNVGVGFIMFIYIIVPVCYWRFDTFDARKFPIFSNQLFTSAGQKYDTTKILTPRFDLDINAYNNYGKLYLSPLFALSIGSGFARFTATLTHVALFNGRDIWRQTWSAVKTVKLDIHGKLMQRYKQVPEWWFYVLLVGSVALSLLMSFVWKESVQLPWWGMLFAFAMAFIVTLPIGVIQATTNQQPGYDIIGQFIIGYILPGKPIANLIFKIYGRISTVHALSFLADLKLGHYMKIPPRCMYTAQLVGTVVAGVVNLGVAWWMLESIQDICDIEGDHPNSPWTCPKYRVTFDASVIWGLIGPKRLFGAGGMYRNLVWLFLIGAVLPVPVWAMSKIFPDKKWIPLINIPVISYGFAGMPPATPTNIASWLVTGTIFNYFVFNYHKRWWQKYNYVLSAALDAGTAFMGVLLFFALQNAGHDLKWWGTEVDHCPLASCPTAPGIIAKGCPVF</sequence>
<feature type="transmembrane region" description="Helical" evidence="9">
    <location>
        <begin position="476"/>
        <end position="492"/>
    </location>
</feature>
<evidence type="ECO:0000256" key="6">
    <source>
        <dbReference type="ARBA" id="ARBA00022927"/>
    </source>
</evidence>
<dbReference type="GO" id="GO:0035673">
    <property type="term" value="F:oligopeptide transmembrane transporter activity"/>
    <property type="evidence" value="ECO:0000318"/>
    <property type="project" value="GO_Central"/>
</dbReference>
<keyword evidence="3" id="KW-0813">Transport</keyword>
<dbReference type="InterPro" id="IPR004813">
    <property type="entry name" value="OPT"/>
</dbReference>
<dbReference type="PaxDb" id="3708-A0A078HZ14"/>
<protein>
    <submittedName>
        <fullName evidence="10">BnaC08g10640D protein</fullName>
    </submittedName>
</protein>
<evidence type="ECO:0000313" key="11">
    <source>
        <dbReference type="Proteomes" id="UP000028999"/>
    </source>
</evidence>
<comment type="subcellular location">
    <subcellularLocation>
        <location evidence="1">Membrane</location>
        <topology evidence="1">Multi-pass membrane protein</topology>
    </subcellularLocation>
</comment>
<feature type="transmembrane region" description="Helical" evidence="9">
    <location>
        <begin position="528"/>
        <end position="550"/>
    </location>
</feature>
<evidence type="ECO:0000256" key="1">
    <source>
        <dbReference type="ARBA" id="ARBA00004141"/>
    </source>
</evidence>
<keyword evidence="11" id="KW-1185">Reference proteome</keyword>